<dbReference type="AlphaFoldDB" id="A0A1I5RWA6"/>
<dbReference type="EMBL" id="FOWR01000019">
    <property type="protein sequence ID" value="SFP62818.1"/>
    <property type="molecule type" value="Genomic_DNA"/>
</dbReference>
<dbReference type="RefSeq" id="WP_017016299.1">
    <property type="nucleotide sequence ID" value="NZ_FOWR01000019.1"/>
</dbReference>
<gene>
    <name evidence="1" type="ORF">SAMN03084138_02679</name>
</gene>
<reference evidence="1 2" key="1">
    <citation type="submission" date="2016-10" db="EMBL/GenBank/DDBJ databases">
        <authorList>
            <person name="de Groot N.N."/>
        </authorList>
    </citation>
    <scope>NUCLEOTIDE SEQUENCE [LARGE SCALE GENOMIC DNA]</scope>
    <source>
        <strain evidence="1 2">DSM 15893</strain>
    </source>
</reference>
<name>A0A1I5RWA6_9GAMM</name>
<protein>
    <submittedName>
        <fullName evidence="1">Uncharacterized protein</fullName>
    </submittedName>
</protein>
<organism evidence="1 2">
    <name type="scientific">Enterovibrio norvegicus DSM 15893</name>
    <dbReference type="NCBI Taxonomy" id="1121869"/>
    <lineage>
        <taxon>Bacteria</taxon>
        <taxon>Pseudomonadati</taxon>
        <taxon>Pseudomonadota</taxon>
        <taxon>Gammaproteobacteria</taxon>
        <taxon>Vibrionales</taxon>
        <taxon>Vibrionaceae</taxon>
        <taxon>Enterovibrio</taxon>
    </lineage>
</organism>
<dbReference type="GeneID" id="35870782"/>
<proteinExistence type="predicted"/>
<accession>A0A1I5RWA6</accession>
<dbReference type="Proteomes" id="UP000182692">
    <property type="component" value="Unassembled WGS sequence"/>
</dbReference>
<evidence type="ECO:0000313" key="1">
    <source>
        <dbReference type="EMBL" id="SFP62818.1"/>
    </source>
</evidence>
<sequence>METTPLIHHLHPGDYRKSIMFVNIFSFLPHDVLRLYIMSLKNILLKKTTKRCVNGEKMDANAKVFVLTAYLFN</sequence>
<evidence type="ECO:0000313" key="2">
    <source>
        <dbReference type="Proteomes" id="UP000182692"/>
    </source>
</evidence>
<dbReference type="STRING" id="1121869.SAMN03084138_02679"/>